<keyword evidence="8" id="KW-0999">Mitochondrion inner membrane</keyword>
<evidence type="ECO:0000256" key="6">
    <source>
        <dbReference type="ARBA" id="ARBA00022660"/>
    </source>
</evidence>
<keyword evidence="15 17" id="KW-0472">Membrane</keyword>
<feature type="transmembrane region" description="Helical" evidence="17">
    <location>
        <begin position="453"/>
        <end position="474"/>
    </location>
</feature>
<feature type="transmembrane region" description="Helical" evidence="17">
    <location>
        <begin position="530"/>
        <end position="550"/>
    </location>
</feature>
<feature type="transmembrane region" description="Helical" evidence="17">
    <location>
        <begin position="69"/>
        <end position="91"/>
    </location>
</feature>
<dbReference type="GO" id="GO:0008137">
    <property type="term" value="F:NADH dehydrogenase (ubiquinone) activity"/>
    <property type="evidence" value="ECO:0007669"/>
    <property type="project" value="UniProtKB-EC"/>
</dbReference>
<feature type="transmembrane region" description="Helical" evidence="17">
    <location>
        <begin position="97"/>
        <end position="115"/>
    </location>
</feature>
<dbReference type="InterPro" id="IPR003945">
    <property type="entry name" value="NU5C-like"/>
</dbReference>
<gene>
    <name evidence="21" type="primary">nad5</name>
</gene>
<feature type="transmembrane region" description="Helical" evidence="17">
    <location>
        <begin position="127"/>
        <end position="147"/>
    </location>
</feature>
<evidence type="ECO:0000256" key="14">
    <source>
        <dbReference type="ARBA" id="ARBA00023128"/>
    </source>
</evidence>
<dbReference type="InterPro" id="IPR018393">
    <property type="entry name" value="NADHpl_OxRdtase_5_subgr"/>
</dbReference>
<feature type="domain" description="NADH:quinone oxidoreductase/Mrp antiporter transmembrane" evidence="18">
    <location>
        <begin position="85"/>
        <end position="368"/>
    </location>
</feature>
<feature type="transmembrane region" description="Helical" evidence="17">
    <location>
        <begin position="498"/>
        <end position="518"/>
    </location>
</feature>
<feature type="transmembrane region" description="Helical" evidence="17">
    <location>
        <begin position="198"/>
        <end position="216"/>
    </location>
</feature>
<keyword evidence="11 17" id="KW-1133">Transmembrane helix</keyword>
<keyword evidence="13 17" id="KW-0830">Ubiquinone</keyword>
<geneLocation type="mitochondrion" evidence="21"/>
<evidence type="ECO:0000313" key="21">
    <source>
        <dbReference type="EMBL" id="ADK72533.1"/>
    </source>
</evidence>
<dbReference type="GO" id="GO:0042773">
    <property type="term" value="P:ATP synthesis coupled electron transport"/>
    <property type="evidence" value="ECO:0007669"/>
    <property type="project" value="InterPro"/>
</dbReference>
<dbReference type="NCBIfam" id="TIGR01974">
    <property type="entry name" value="NDH_I_L"/>
    <property type="match status" value="1"/>
</dbReference>
<dbReference type="Pfam" id="PF00662">
    <property type="entry name" value="Proton_antipo_N"/>
    <property type="match status" value="1"/>
</dbReference>
<comment type="subcellular location">
    <subcellularLocation>
        <location evidence="2">Mitochondrion inner membrane</location>
        <topology evidence="2">Multi-pass membrane protein</topology>
    </subcellularLocation>
</comment>
<reference evidence="21" key="1">
    <citation type="journal article" date="2011" name="Nucleic Acids Res.">
        <title>Evolution of linear chromosomes and multipartite genomes in yeast mitochondria.</title>
        <authorList>
            <person name="Valach M."/>
            <person name="Farkas Z."/>
            <person name="Fricova D."/>
            <person name="Kovac J."/>
            <person name="Brejova B."/>
            <person name="Vinar T."/>
            <person name="Pfeiffer I."/>
            <person name="Kucsera J."/>
            <person name="Tomaska L."/>
            <person name="Lang B.F."/>
            <person name="Nosek J."/>
        </authorList>
    </citation>
    <scope>NUCLEOTIDE SEQUENCE</scope>
    <source>
        <strain evidence="21">NRRL Y-48060</strain>
    </source>
</reference>
<evidence type="ECO:0000256" key="9">
    <source>
        <dbReference type="ARBA" id="ARBA00022967"/>
    </source>
</evidence>
<protein>
    <recommendedName>
        <fullName evidence="4 17">NADH-ubiquinone oxidoreductase chain 5</fullName>
        <ecNumber evidence="3 17">7.1.1.2</ecNumber>
    </recommendedName>
</protein>
<keyword evidence="10" id="KW-0249">Electron transport</keyword>
<evidence type="ECO:0000256" key="1">
    <source>
        <dbReference type="ARBA" id="ARBA00003257"/>
    </source>
</evidence>
<feature type="transmembrane region" description="Helical" evidence="17">
    <location>
        <begin position="407"/>
        <end position="425"/>
    </location>
</feature>
<keyword evidence="14 17" id="KW-0496">Mitochondrion</keyword>
<feature type="domain" description="NADH dehydrogenase subunit 5 C-terminal" evidence="20">
    <location>
        <begin position="380"/>
        <end position="537"/>
    </location>
</feature>
<evidence type="ECO:0000256" key="8">
    <source>
        <dbReference type="ARBA" id="ARBA00022792"/>
    </source>
</evidence>
<dbReference type="InterPro" id="IPR001516">
    <property type="entry name" value="Proton_antipo_N"/>
</dbReference>
<keyword evidence="9" id="KW-1278">Translocase</keyword>
<feature type="transmembrane region" description="Helical" evidence="17">
    <location>
        <begin position="318"/>
        <end position="346"/>
    </location>
</feature>
<dbReference type="GO" id="GO:0005743">
    <property type="term" value="C:mitochondrial inner membrane"/>
    <property type="evidence" value="ECO:0007669"/>
    <property type="project" value="UniProtKB-SubCell"/>
</dbReference>
<comment type="function">
    <text evidence="1">Core subunit of the mitochondrial membrane respiratory chain NADH dehydrogenase (Complex I) that is believed to belong to the minimal assembly required for catalysis. Complex I functions in the transfer of electrons from NADH to the respiratory chain. The immediate electron acceptor for the enzyme is believed to be ubiquinone.</text>
</comment>
<evidence type="ECO:0000256" key="16">
    <source>
        <dbReference type="ARBA" id="ARBA00049551"/>
    </source>
</evidence>
<dbReference type="InterPro" id="IPR010934">
    <property type="entry name" value="NADH_DH_su5_C"/>
</dbReference>
<dbReference type="Pfam" id="PF06455">
    <property type="entry name" value="NADH5_C"/>
    <property type="match status" value="1"/>
</dbReference>
<comment type="catalytic activity">
    <reaction evidence="16 17">
        <text>a ubiquinone + NADH + 5 H(+)(in) = a ubiquinol + NAD(+) + 4 H(+)(out)</text>
        <dbReference type="Rhea" id="RHEA:29091"/>
        <dbReference type="Rhea" id="RHEA-COMP:9565"/>
        <dbReference type="Rhea" id="RHEA-COMP:9566"/>
        <dbReference type="ChEBI" id="CHEBI:15378"/>
        <dbReference type="ChEBI" id="CHEBI:16389"/>
        <dbReference type="ChEBI" id="CHEBI:17976"/>
        <dbReference type="ChEBI" id="CHEBI:57540"/>
        <dbReference type="ChEBI" id="CHEBI:57945"/>
        <dbReference type="EC" id="7.1.1.2"/>
    </reaction>
</comment>
<name>F8RHP8_9ASCO</name>
<feature type="transmembrane region" description="Helical" evidence="17">
    <location>
        <begin position="36"/>
        <end position="57"/>
    </location>
</feature>
<comment type="similarity">
    <text evidence="17">Belongs to the complex I subunit 5 family.</text>
</comment>
<dbReference type="Pfam" id="PF00361">
    <property type="entry name" value="Proton_antipo_M"/>
    <property type="match status" value="1"/>
</dbReference>
<dbReference type="GO" id="GO:0003954">
    <property type="term" value="F:NADH dehydrogenase activity"/>
    <property type="evidence" value="ECO:0007669"/>
    <property type="project" value="TreeGrafter"/>
</dbReference>
<evidence type="ECO:0000259" key="18">
    <source>
        <dbReference type="Pfam" id="PF00361"/>
    </source>
</evidence>
<dbReference type="InterPro" id="IPR001750">
    <property type="entry name" value="ND/Mrp_TM"/>
</dbReference>
<keyword evidence="5 17" id="KW-0813">Transport</keyword>
<dbReference type="GO" id="GO:0015990">
    <property type="term" value="P:electron transport coupled proton transport"/>
    <property type="evidence" value="ECO:0007669"/>
    <property type="project" value="TreeGrafter"/>
</dbReference>
<evidence type="ECO:0000256" key="4">
    <source>
        <dbReference type="ARBA" id="ARBA00021096"/>
    </source>
</evidence>
<evidence type="ECO:0000256" key="5">
    <source>
        <dbReference type="ARBA" id="ARBA00022448"/>
    </source>
</evidence>
<evidence type="ECO:0000259" key="19">
    <source>
        <dbReference type="Pfam" id="PF00662"/>
    </source>
</evidence>
<sequence length="551" mass="62422">MNFLKYNHEESIWIDLGNWLNIGDINISYDLSLDELSMTVLVPVFIVTLCVLLYAIFYMSHDPKRNLFLILLSIFVIFMTILIVAGNYLLLFVGWEYVGVISYILISFWSTRIAGMKSALSAILMNRMGDTFFVIALGLMLINYRALDFETINLLTKQFDISLINIISILLVLAATAKSAQLGLHAWLLLSMEGPTPVSALLHAATMVCAGVYVLVRSNIILEYSPSILIFICWLGGFTTLISGLIAIVTNDIKRIIALSTMSQLSIMLLAIGISNYDLAIYHLYCHAFFKALLFMGSGSIIHSVLSETQDIRKYGGLINYLPFSYIAILTASLSLMAIPGLTGYYSKDIIIESLYGSYSYSGYMLYYFAVGSATLTSIYSIRVLYLTFLNQPKSNKYIYNYVHENYGLLIPMIVLIFYSIFIGYQRDNVIGHYGFNLPNNNYIIETEFTLPWYIKLFPLIAGLTLSIILVYYYEFNYKLTNSKIYNYLSNRIYYDQLLNNVLIRPVLVLAGNMNIFIDQGLLKVLGSTGISRSITFINLTFISSIIYLFI</sequence>
<dbReference type="RefSeq" id="YP_004733525.1">
    <property type="nucleotide sequence ID" value="NC_015814.1"/>
</dbReference>
<evidence type="ECO:0000256" key="7">
    <source>
        <dbReference type="ARBA" id="ARBA00022692"/>
    </source>
</evidence>
<evidence type="ECO:0000256" key="10">
    <source>
        <dbReference type="ARBA" id="ARBA00022982"/>
    </source>
</evidence>
<evidence type="ECO:0000256" key="11">
    <source>
        <dbReference type="ARBA" id="ARBA00022989"/>
    </source>
</evidence>
<dbReference type="PANTHER" id="PTHR42829:SF2">
    <property type="entry name" value="NADH-UBIQUINONE OXIDOREDUCTASE CHAIN 5"/>
    <property type="match status" value="1"/>
</dbReference>
<proteinExistence type="inferred from homology"/>
<evidence type="ECO:0000256" key="12">
    <source>
        <dbReference type="ARBA" id="ARBA00023027"/>
    </source>
</evidence>
<evidence type="ECO:0000256" key="13">
    <source>
        <dbReference type="ARBA" id="ARBA00023075"/>
    </source>
</evidence>
<keyword evidence="12 17" id="KW-0520">NAD</keyword>
<evidence type="ECO:0000256" key="15">
    <source>
        <dbReference type="ARBA" id="ARBA00023136"/>
    </source>
</evidence>
<keyword evidence="7 17" id="KW-0812">Transmembrane</keyword>
<comment type="function">
    <text evidence="17">Core subunit of the mitochondrial membrane respiratory chain NADH dehydrogenase (Complex I) which catalyzes electron transfer from NADH through the respiratory chain, using ubiquinone as an electron acceptor. Essential for the catalytic activity and assembly of complex I.</text>
</comment>
<evidence type="ECO:0000256" key="17">
    <source>
        <dbReference type="RuleBase" id="RU003404"/>
    </source>
</evidence>
<feature type="transmembrane region" description="Helical" evidence="17">
    <location>
        <begin position="159"/>
        <end position="177"/>
    </location>
</feature>
<evidence type="ECO:0000259" key="20">
    <source>
        <dbReference type="Pfam" id="PF06455"/>
    </source>
</evidence>
<keyword evidence="6" id="KW-0679">Respiratory chain</keyword>
<evidence type="ECO:0000256" key="2">
    <source>
        <dbReference type="ARBA" id="ARBA00004448"/>
    </source>
</evidence>
<dbReference type="PRINTS" id="PR01434">
    <property type="entry name" value="NADHDHGNASE5"/>
</dbReference>
<dbReference type="EC" id="7.1.1.2" evidence="3 17"/>
<organism evidence="21">
    <name type="scientific">Candida frijolesensis</name>
    <dbReference type="NCBI Taxonomy" id="434044"/>
    <lineage>
        <taxon>Eukaryota</taxon>
        <taxon>Fungi</taxon>
        <taxon>Dikarya</taxon>
        <taxon>Ascomycota</taxon>
        <taxon>Saccharomycotina</taxon>
        <taxon>Pichiomycetes</taxon>
        <taxon>Debaryomycetaceae</taxon>
        <taxon>Candida/Lodderomyces clade</taxon>
        <taxon>Candida</taxon>
    </lineage>
</organism>
<dbReference type="AlphaFoldDB" id="F8RHP8"/>
<dbReference type="EMBL" id="HM594866">
    <property type="protein sequence ID" value="ADK72533.1"/>
    <property type="molecule type" value="Genomic_DNA"/>
</dbReference>
<feature type="domain" description="NADH-Ubiquinone oxidoreductase (complex I) chain 5 N-terminal" evidence="19">
    <location>
        <begin position="19"/>
        <end position="68"/>
    </location>
</feature>
<dbReference type="GeneID" id="10964555"/>
<feature type="transmembrane region" description="Helical" evidence="17">
    <location>
        <begin position="366"/>
        <end position="386"/>
    </location>
</feature>
<evidence type="ECO:0000256" key="3">
    <source>
        <dbReference type="ARBA" id="ARBA00012944"/>
    </source>
</evidence>
<accession>F8RHP8</accession>
<dbReference type="PANTHER" id="PTHR42829">
    <property type="entry name" value="NADH-UBIQUINONE OXIDOREDUCTASE CHAIN 5"/>
    <property type="match status" value="1"/>
</dbReference>
<feature type="transmembrane region" description="Helical" evidence="17">
    <location>
        <begin position="228"/>
        <end position="249"/>
    </location>
</feature>